<dbReference type="GO" id="GO:0016787">
    <property type="term" value="F:hydrolase activity"/>
    <property type="evidence" value="ECO:0007669"/>
    <property type="project" value="UniProtKB-KW"/>
</dbReference>
<dbReference type="Gene3D" id="3.40.50.850">
    <property type="entry name" value="Isochorismatase-like"/>
    <property type="match status" value="1"/>
</dbReference>
<organism evidence="3 4">
    <name type="scientific">Nesterenkonia alkaliphila</name>
    <dbReference type="NCBI Taxonomy" id="1463631"/>
    <lineage>
        <taxon>Bacteria</taxon>
        <taxon>Bacillati</taxon>
        <taxon>Actinomycetota</taxon>
        <taxon>Actinomycetes</taxon>
        <taxon>Micrococcales</taxon>
        <taxon>Micrococcaceae</taxon>
        <taxon>Nesterenkonia</taxon>
    </lineage>
</organism>
<dbReference type="CDD" id="cd00431">
    <property type="entry name" value="cysteine_hydrolases"/>
    <property type="match status" value="1"/>
</dbReference>
<keyword evidence="4" id="KW-1185">Reference proteome</keyword>
<sequence>MGYKIKNIDPARTAVIVVDMENDFVEEGAPMESAQARRAVPQMKKVIDFARESGMKVIYSTHVHREDGSDHGRFADLYPPIAEGAGLVDETSGIEIYPELAPREGEPVIKKHRYSAFFGTDLDIILRGAEVDTVVIIGTTTENCCHATARDAMFRDYYVAFLSDATGTFDYPDVGHGSMTADEVHEATLKILAFPTADVMSSDEFIRLAS</sequence>
<feature type="domain" description="Isochorismatase-like" evidence="2">
    <location>
        <begin position="13"/>
        <end position="203"/>
    </location>
</feature>
<comment type="caution">
    <text evidence="3">The sequence shown here is derived from an EMBL/GenBank/DDBJ whole genome shotgun (WGS) entry which is preliminary data.</text>
</comment>
<keyword evidence="1" id="KW-0378">Hydrolase</keyword>
<dbReference type="AlphaFoldDB" id="A0A7K1UFK5"/>
<name>A0A7K1UFK5_9MICC</name>
<dbReference type="InterPro" id="IPR050272">
    <property type="entry name" value="Isochorismatase-like_hydrls"/>
</dbReference>
<dbReference type="InterPro" id="IPR000868">
    <property type="entry name" value="Isochorismatase-like_dom"/>
</dbReference>
<evidence type="ECO:0000313" key="4">
    <source>
        <dbReference type="Proteomes" id="UP000460157"/>
    </source>
</evidence>
<dbReference type="Proteomes" id="UP000460157">
    <property type="component" value="Unassembled WGS sequence"/>
</dbReference>
<dbReference type="SUPFAM" id="SSF52499">
    <property type="entry name" value="Isochorismatase-like hydrolases"/>
    <property type="match status" value="1"/>
</dbReference>
<protein>
    <submittedName>
        <fullName evidence="3">Isochorismatase family protein</fullName>
    </submittedName>
</protein>
<dbReference type="InterPro" id="IPR036380">
    <property type="entry name" value="Isochorismatase-like_sf"/>
</dbReference>
<proteinExistence type="predicted"/>
<evidence type="ECO:0000313" key="3">
    <source>
        <dbReference type="EMBL" id="MVT25156.1"/>
    </source>
</evidence>
<accession>A0A7K1UFK5</accession>
<dbReference type="PANTHER" id="PTHR43540">
    <property type="entry name" value="PEROXYUREIDOACRYLATE/UREIDOACRYLATE AMIDOHYDROLASE-RELATED"/>
    <property type="match status" value="1"/>
</dbReference>
<gene>
    <name evidence="3" type="ORF">GNZ21_02050</name>
</gene>
<evidence type="ECO:0000259" key="2">
    <source>
        <dbReference type="Pfam" id="PF00857"/>
    </source>
</evidence>
<dbReference type="Pfam" id="PF00857">
    <property type="entry name" value="Isochorismatase"/>
    <property type="match status" value="1"/>
</dbReference>
<reference evidence="3 4" key="1">
    <citation type="submission" date="2019-12" db="EMBL/GenBank/DDBJ databases">
        <title>Nesterenkonia muleiensis sp. nov., a novel actinobacterium isolated from sap of Populus euphratica.</title>
        <authorList>
            <person name="Wang R."/>
        </authorList>
    </citation>
    <scope>NUCLEOTIDE SEQUENCE [LARGE SCALE GENOMIC DNA]</scope>
    <source>
        <strain evidence="3 4">F10</strain>
    </source>
</reference>
<dbReference type="EMBL" id="WRPM01000013">
    <property type="protein sequence ID" value="MVT25156.1"/>
    <property type="molecule type" value="Genomic_DNA"/>
</dbReference>
<evidence type="ECO:0000256" key="1">
    <source>
        <dbReference type="ARBA" id="ARBA00022801"/>
    </source>
</evidence>
<dbReference type="PANTHER" id="PTHR43540:SF6">
    <property type="entry name" value="ISOCHORISMATASE-LIKE DOMAIN-CONTAINING PROTEIN"/>
    <property type="match status" value="1"/>
</dbReference>